<dbReference type="EMBL" id="CP098807">
    <property type="protein sequence ID" value="USJ22610.1"/>
    <property type="molecule type" value="Genomic_DNA"/>
</dbReference>
<dbReference type="AlphaFoldDB" id="A0A9Q8Y6X1"/>
<proteinExistence type="predicted"/>
<name>A0A9Q8Y6X1_ENSAD</name>
<evidence type="ECO:0000313" key="1">
    <source>
        <dbReference type="EMBL" id="USJ22610.1"/>
    </source>
</evidence>
<organism evidence="1 2">
    <name type="scientific">Ensifer adhaerens</name>
    <name type="common">Sinorhizobium morelense</name>
    <dbReference type="NCBI Taxonomy" id="106592"/>
    <lineage>
        <taxon>Bacteria</taxon>
        <taxon>Pseudomonadati</taxon>
        <taxon>Pseudomonadota</taxon>
        <taxon>Alphaproteobacteria</taxon>
        <taxon>Hyphomicrobiales</taxon>
        <taxon>Rhizobiaceae</taxon>
        <taxon>Sinorhizobium/Ensifer group</taxon>
        <taxon>Ensifer</taxon>
    </lineage>
</organism>
<evidence type="ECO:0000313" key="2">
    <source>
        <dbReference type="Proteomes" id="UP001055460"/>
    </source>
</evidence>
<dbReference type="Pfam" id="PF07617">
    <property type="entry name" value="DUF1579"/>
    <property type="match status" value="1"/>
</dbReference>
<dbReference type="RefSeq" id="WP_090297903.1">
    <property type="nucleotide sequence ID" value="NZ_CAXURO020000001.1"/>
</dbReference>
<sequence length="158" mass="17737">MRAEPEEAHRWLEQLLGDWHVRTAGSDGKPDGSGPWTEHVRSLEGLWIVCEGQGTMPGGSFGQTLMTLGFNPQTKRYVGTWVGSMMTHIWIYDGELDADGTSLSLYCEGPDFEKPGRTMRYRDVITLAGPSRRLLTAQAQTADGNWKDLMTAEYLRRD</sequence>
<accession>A0A9Q8Y6X1</accession>
<dbReference type="Proteomes" id="UP001055460">
    <property type="component" value="Chromosome"/>
</dbReference>
<protein>
    <submittedName>
        <fullName evidence="1">DUF1579 domain-containing protein</fullName>
    </submittedName>
</protein>
<dbReference type="OrthoDB" id="512336at2"/>
<dbReference type="InterPro" id="IPR011473">
    <property type="entry name" value="DUF1579"/>
</dbReference>
<gene>
    <name evidence="1" type="ORF">NE863_15085</name>
</gene>
<reference evidence="1" key="1">
    <citation type="submission" date="2022-06" db="EMBL/GenBank/DDBJ databases">
        <title>Physiological and biochemical characterization and genomic elucidation of a strain of the genus Ensifer adhaerens M8 that combines arsenic oxidation and chromium reduction.</title>
        <authorList>
            <person name="Li X."/>
            <person name="Yu c."/>
        </authorList>
    </citation>
    <scope>NUCLEOTIDE SEQUENCE</scope>
    <source>
        <strain evidence="1">M8</strain>
    </source>
</reference>